<dbReference type="Proteomes" id="UP000008461">
    <property type="component" value="Chromosome"/>
</dbReference>
<evidence type="ECO:0000313" key="4">
    <source>
        <dbReference type="Proteomes" id="UP000008461"/>
    </source>
</evidence>
<organism evidence="3 4">
    <name type="scientific">Haliscomenobacter hydrossis (strain ATCC 27775 / DSM 1100 / LMG 10767 / O)</name>
    <dbReference type="NCBI Taxonomy" id="760192"/>
    <lineage>
        <taxon>Bacteria</taxon>
        <taxon>Pseudomonadati</taxon>
        <taxon>Bacteroidota</taxon>
        <taxon>Saprospiria</taxon>
        <taxon>Saprospirales</taxon>
        <taxon>Haliscomenobacteraceae</taxon>
        <taxon>Haliscomenobacter</taxon>
    </lineage>
</organism>
<keyword evidence="1" id="KW-0175">Coiled coil</keyword>
<evidence type="ECO:0000256" key="1">
    <source>
        <dbReference type="SAM" id="Coils"/>
    </source>
</evidence>
<keyword evidence="2" id="KW-0472">Membrane</keyword>
<evidence type="ECO:0000313" key="3">
    <source>
        <dbReference type="EMBL" id="AEE51124.1"/>
    </source>
</evidence>
<keyword evidence="2" id="KW-0812">Transmembrane</keyword>
<reference key="2">
    <citation type="submission" date="2011-04" db="EMBL/GenBank/DDBJ databases">
        <title>Complete sequence of chromosome of Haliscomenobacter hydrossis DSM 1100.</title>
        <authorList>
            <consortium name="US DOE Joint Genome Institute (JGI-PGF)"/>
            <person name="Lucas S."/>
            <person name="Han J."/>
            <person name="Lapidus A."/>
            <person name="Bruce D."/>
            <person name="Goodwin L."/>
            <person name="Pitluck S."/>
            <person name="Peters L."/>
            <person name="Kyrpides N."/>
            <person name="Mavromatis K."/>
            <person name="Ivanova N."/>
            <person name="Ovchinnikova G."/>
            <person name="Pagani I."/>
            <person name="Daligault H."/>
            <person name="Detter J.C."/>
            <person name="Han C."/>
            <person name="Land M."/>
            <person name="Hauser L."/>
            <person name="Markowitz V."/>
            <person name="Cheng J.-F."/>
            <person name="Hugenholtz P."/>
            <person name="Woyke T."/>
            <person name="Wu D."/>
            <person name="Verbarg S."/>
            <person name="Frueling A."/>
            <person name="Brambilla E."/>
            <person name="Klenk H.-P."/>
            <person name="Eisen J.A."/>
        </authorList>
    </citation>
    <scope>NUCLEOTIDE SEQUENCE</scope>
    <source>
        <strain>DSM 1100</strain>
    </source>
</reference>
<dbReference type="HOGENOM" id="CLU_902442_0_0_10"/>
<accession>F4KT67</accession>
<proteinExistence type="predicted"/>
<dbReference type="EMBL" id="CP002691">
    <property type="protein sequence ID" value="AEE51124.1"/>
    <property type="molecule type" value="Genomic_DNA"/>
</dbReference>
<reference evidence="3 4" key="1">
    <citation type="journal article" date="2011" name="Stand. Genomic Sci.">
        <title>Complete genome sequence of Haliscomenobacter hydrossis type strain (O).</title>
        <authorList>
            <consortium name="US DOE Joint Genome Institute (JGI-PGF)"/>
            <person name="Daligault H."/>
            <person name="Lapidus A."/>
            <person name="Zeytun A."/>
            <person name="Nolan M."/>
            <person name="Lucas S."/>
            <person name="Del Rio T.G."/>
            <person name="Tice H."/>
            <person name="Cheng J.F."/>
            <person name="Tapia R."/>
            <person name="Han C."/>
            <person name="Goodwin L."/>
            <person name="Pitluck S."/>
            <person name="Liolios K."/>
            <person name="Pagani I."/>
            <person name="Ivanova N."/>
            <person name="Huntemann M."/>
            <person name="Mavromatis K."/>
            <person name="Mikhailova N."/>
            <person name="Pati A."/>
            <person name="Chen A."/>
            <person name="Palaniappan K."/>
            <person name="Land M."/>
            <person name="Hauser L."/>
            <person name="Brambilla E.M."/>
            <person name="Rohde M."/>
            <person name="Verbarg S."/>
            <person name="Goker M."/>
            <person name="Bristow J."/>
            <person name="Eisen J.A."/>
            <person name="Markowitz V."/>
            <person name="Hugenholtz P."/>
            <person name="Kyrpides N.C."/>
            <person name="Klenk H.P."/>
            <person name="Woyke T."/>
        </authorList>
    </citation>
    <scope>NUCLEOTIDE SEQUENCE [LARGE SCALE GENOMIC DNA]</scope>
    <source>
        <strain evidence="4">ATCC 27775 / DSM 1100 / LMG 10767 / O</strain>
    </source>
</reference>
<keyword evidence="2" id="KW-1133">Transmembrane helix</keyword>
<dbReference type="STRING" id="760192.Halhy_3265"/>
<dbReference type="Gene3D" id="1.10.287.1490">
    <property type="match status" value="1"/>
</dbReference>
<evidence type="ECO:0008006" key="5">
    <source>
        <dbReference type="Google" id="ProtNLM"/>
    </source>
</evidence>
<dbReference type="RefSeq" id="WP_013765665.1">
    <property type="nucleotide sequence ID" value="NC_015510.1"/>
</dbReference>
<name>F4KT67_HALH1</name>
<evidence type="ECO:0000256" key="2">
    <source>
        <dbReference type="SAM" id="Phobius"/>
    </source>
</evidence>
<dbReference type="OrthoDB" id="1490080at2"/>
<protein>
    <recommendedName>
        <fullName evidence="5">Chromosome segregation ATPase-like protein</fullName>
    </recommendedName>
</protein>
<sequence length="308" mass="33521">MENEQNNNSKRILIILAILLGLGAIGAAGWGVSQQKAKATLQSENQVMSQELGGLNELKEELAAQVDSLESAYQSLASENESLQGSLANAQSTLTRKDAEIKASKSNRLGEVNGLKGEIQQLLAEKAELENVIGDLRAENESLKERTGQLERDLSTVRTENTSLGNLNKTMQGELKRLTLANFKASGFQVEVEARKPKATASSGKARRVKVSFDLVDVPQEYQGLRPLFLVITDDKGVPIQGSNIQSKVVVNGAAMDLMAVKAKDVNITATQRLSFSHELEEKLRDGFYRVSVFTDIGMLGASSFRLQ</sequence>
<feature type="coiled-coil region" evidence="1">
    <location>
        <begin position="52"/>
        <end position="160"/>
    </location>
</feature>
<feature type="transmembrane region" description="Helical" evidence="2">
    <location>
        <begin position="12"/>
        <end position="32"/>
    </location>
</feature>
<dbReference type="AlphaFoldDB" id="F4KT67"/>
<keyword evidence="4" id="KW-1185">Reference proteome</keyword>
<dbReference type="KEGG" id="hhy:Halhy_3265"/>
<gene>
    <name evidence="3" type="ordered locus">Halhy_3265</name>
</gene>
<dbReference type="eggNOG" id="COG3074">
    <property type="taxonomic scope" value="Bacteria"/>
</dbReference>